<dbReference type="InterPro" id="IPR032675">
    <property type="entry name" value="LRR_dom_sf"/>
</dbReference>
<evidence type="ECO:0000313" key="4">
    <source>
        <dbReference type="Proteomes" id="UP000593576"/>
    </source>
</evidence>
<dbReference type="SUPFAM" id="SSF52047">
    <property type="entry name" value="RNI-like"/>
    <property type="match status" value="1"/>
</dbReference>
<keyword evidence="4" id="KW-1185">Reference proteome</keyword>
<evidence type="ECO:0000313" key="3">
    <source>
        <dbReference type="EMBL" id="MBA0876707.1"/>
    </source>
</evidence>
<feature type="domain" description="Disease resistance protein At4g27190-like leucine-rich repeats" evidence="2">
    <location>
        <begin position="62"/>
        <end position="121"/>
    </location>
</feature>
<keyword evidence="1" id="KW-0611">Plant defense</keyword>
<reference evidence="3 4" key="1">
    <citation type="journal article" date="2019" name="Genome Biol. Evol.">
        <title>Insights into the evolution of the New World diploid cottons (Gossypium, subgenus Houzingenia) based on genome sequencing.</title>
        <authorList>
            <person name="Grover C.E."/>
            <person name="Arick M.A. 2nd"/>
            <person name="Thrash A."/>
            <person name="Conover J.L."/>
            <person name="Sanders W.S."/>
            <person name="Peterson D.G."/>
            <person name="Frelichowski J.E."/>
            <person name="Scheffler J.A."/>
            <person name="Scheffler B.E."/>
            <person name="Wendel J.F."/>
        </authorList>
    </citation>
    <scope>NUCLEOTIDE SEQUENCE [LARGE SCALE GENOMIC DNA]</scope>
    <source>
        <strain evidence="3">1</strain>
        <tissue evidence="3">Leaf</tissue>
    </source>
</reference>
<proteinExistence type="predicted"/>
<dbReference type="PANTHER" id="PTHR33463">
    <property type="entry name" value="NB-ARC DOMAIN-CONTAINING PROTEIN-RELATED"/>
    <property type="match status" value="1"/>
</dbReference>
<accession>A0A7J9N0S8</accession>
<dbReference type="Pfam" id="PF23247">
    <property type="entry name" value="LRR_RPS2"/>
    <property type="match status" value="1"/>
</dbReference>
<feature type="non-terminal residue" evidence="3">
    <location>
        <position position="221"/>
    </location>
</feature>
<dbReference type="PANTHER" id="PTHR33463:SF192">
    <property type="entry name" value="DISEASE RESISTANCE PROTEIN RPS2-LIKE"/>
    <property type="match status" value="1"/>
</dbReference>
<dbReference type="AlphaFoldDB" id="A0A7J9N0S8"/>
<sequence length="221" mass="25176">KPHELLFKELRLKFPSLEQVTLSQCPRLKNFNQGELTTPKLQKVQLTQTDFGGRWAGDLNATLSKFPELVDIWSRNLQEIFNFATLEFLEVCDSNNLRYIFNLLMAFGLGQLHQMEIKRCRNLEQVIKEEGPITMVKEALTDSSKIISIIPRLQSIIVESCPDMTSFYMGSKGLECPSLVEIKIVDCSNMTSSVCTFSRDEDKEVIIGDEVDNVTVIFSDK</sequence>
<dbReference type="Proteomes" id="UP000593576">
    <property type="component" value="Unassembled WGS sequence"/>
</dbReference>
<dbReference type="InterPro" id="IPR050905">
    <property type="entry name" value="Plant_NBS-LRR"/>
</dbReference>
<evidence type="ECO:0000256" key="1">
    <source>
        <dbReference type="ARBA" id="ARBA00022821"/>
    </source>
</evidence>
<organism evidence="3 4">
    <name type="scientific">Gossypium schwendimanii</name>
    <name type="common">Cotton</name>
    <dbReference type="NCBI Taxonomy" id="34291"/>
    <lineage>
        <taxon>Eukaryota</taxon>
        <taxon>Viridiplantae</taxon>
        <taxon>Streptophyta</taxon>
        <taxon>Embryophyta</taxon>
        <taxon>Tracheophyta</taxon>
        <taxon>Spermatophyta</taxon>
        <taxon>Magnoliopsida</taxon>
        <taxon>eudicotyledons</taxon>
        <taxon>Gunneridae</taxon>
        <taxon>Pentapetalae</taxon>
        <taxon>rosids</taxon>
        <taxon>malvids</taxon>
        <taxon>Malvales</taxon>
        <taxon>Malvaceae</taxon>
        <taxon>Malvoideae</taxon>
        <taxon>Gossypium</taxon>
    </lineage>
</organism>
<evidence type="ECO:0000259" key="2">
    <source>
        <dbReference type="Pfam" id="PF23247"/>
    </source>
</evidence>
<dbReference type="EMBL" id="JABFAF010265699">
    <property type="protein sequence ID" value="MBA0876707.1"/>
    <property type="molecule type" value="Genomic_DNA"/>
</dbReference>
<protein>
    <recommendedName>
        <fullName evidence="2">Disease resistance protein At4g27190-like leucine-rich repeats domain-containing protein</fullName>
    </recommendedName>
</protein>
<gene>
    <name evidence="3" type="ORF">Goshw_019051</name>
</gene>
<name>A0A7J9N0S8_GOSSC</name>
<dbReference type="OrthoDB" id="996339at2759"/>
<feature type="non-terminal residue" evidence="3">
    <location>
        <position position="1"/>
    </location>
</feature>
<dbReference type="InterPro" id="IPR057135">
    <property type="entry name" value="At4g27190-like_LRR"/>
</dbReference>
<dbReference type="Gene3D" id="3.80.10.10">
    <property type="entry name" value="Ribonuclease Inhibitor"/>
    <property type="match status" value="1"/>
</dbReference>
<comment type="caution">
    <text evidence="3">The sequence shown here is derived from an EMBL/GenBank/DDBJ whole genome shotgun (WGS) entry which is preliminary data.</text>
</comment>